<dbReference type="SUPFAM" id="SSF53732">
    <property type="entry name" value="Aconitase iron-sulfur domain"/>
    <property type="match status" value="1"/>
</dbReference>
<dbReference type="FunFam" id="3.30.499.10:FF:000002">
    <property type="entry name" value="Aconitate hydratase"/>
    <property type="match status" value="1"/>
</dbReference>
<dbReference type="NCBIfam" id="NF006757">
    <property type="entry name" value="PRK09277.1"/>
    <property type="match status" value="1"/>
</dbReference>
<evidence type="ECO:0000256" key="6">
    <source>
        <dbReference type="ARBA" id="ARBA00023014"/>
    </source>
</evidence>
<dbReference type="EMBL" id="JAQQAL010000011">
    <property type="protein sequence ID" value="MDC7226406.1"/>
    <property type="molecule type" value="Genomic_DNA"/>
</dbReference>
<evidence type="ECO:0000256" key="2">
    <source>
        <dbReference type="ARBA" id="ARBA00004717"/>
    </source>
</evidence>
<keyword evidence="9" id="KW-0004">4Fe-4S</keyword>
<evidence type="ECO:0000256" key="8">
    <source>
        <dbReference type="ARBA" id="ARBA00023501"/>
    </source>
</evidence>
<protein>
    <recommendedName>
        <fullName evidence="9">Aconitate hydratase</fullName>
        <shortName evidence="9">Aconitase</shortName>
        <ecNumber evidence="9">4.2.1.3</ecNumber>
    </recommendedName>
</protein>
<dbReference type="InterPro" id="IPR006249">
    <property type="entry name" value="Aconitase/IRP2"/>
</dbReference>
<comment type="pathway">
    <text evidence="2">Carbohydrate metabolism; tricarboxylic acid cycle; isocitrate from oxaloacetate: step 2/2.</text>
</comment>
<sequence length="885" mass="97063">MNTKKLQTRFGKYKYFSIADFADENGVDISCLPVSIKIVLENLLRHADTPSVTHEDLLAVAEWNNVEENSRKDISFHPSRIIMQDFTGGPAIADLAAMRDAFREAGGDGKRINPVIPVDMVIDHSVMIDYNGTTDCFKKNVDLEYKRNNERYRFFKWAEQAFDNFRVVPPETGIVHQVNLEYLASVVSQAEDFGSETVVFPDTLVGTDSHTTMINALSVLGWGVGGIEAEAAMLGQPLTMVIPDVIGFCFKGKLNAGVTATDLVLRVVNILREYGVVGSFVEFFGSGLSNLSLADRATISNMAPEYGATCGFFPIDDELLAYLRLTGRSDERISLVEAYAKEQGLWRDDNRPAGYTDIIELDLSTVFPAVAGPRRPQDLIALNKVPEVFGDELSTYYKTGNEGSSGRIKDGDVVIAAITSCTNTSNPEVLVAAGILAKKAVEAGLKSKPWVKTSFAPGSKVVTSYLENSGLMTYLEKLGFYTAAYGCTTCIGNSGPLSGEIAELIETEDLVTVNVLSGNRNFEGRINPLSRASFLASPPLVVVYALVGSVLTNVAKQSLGTDRNGKEIFLSDIWPSAAEINDVIQKYVKPELFHQKYQDVFEGAEAWENLTAAEGDYYSWEGDSTYIRKPPFFDEISKRARGGGFSEIKNARCLAIFPDSTTTDHISPAGNIPEDSPAGKYLTSRGISPEHYNSYGSRRANHEVMMRGTFANVRIRNKMLADIEGGYTKNSEGDLAAVFDAAMDWTNTPLIVFAGKEYGSGSSRDWAAKGPLLQGVKAVIAESFERIHRSNLVGMGILPLEFRKNENIESLGITGTEKFTISKLSEITPRGLLTVYIKGDDGKETSFPVIVRIDTERELLYWKKGGILNFVLSEFLDDKAADSSE</sequence>
<feature type="domain" description="Aconitase/3-isopropylmalate dehydratase large subunit alpha/beta/alpha" evidence="10">
    <location>
        <begin position="66"/>
        <end position="548"/>
    </location>
</feature>
<evidence type="ECO:0000256" key="9">
    <source>
        <dbReference type="RuleBase" id="RU361275"/>
    </source>
</evidence>
<dbReference type="InterPro" id="IPR015928">
    <property type="entry name" value="Aconitase/3IPM_dehydase_swvl"/>
</dbReference>
<reference evidence="12 13" key="1">
    <citation type="submission" date="2022-12" db="EMBL/GenBank/DDBJ databases">
        <title>Metagenome assembled genome from gulf of manar.</title>
        <authorList>
            <person name="Kohli P."/>
            <person name="Pk S."/>
            <person name="Venkata Ramana C."/>
            <person name="Sasikala C."/>
        </authorList>
    </citation>
    <scope>NUCLEOTIDE SEQUENCE [LARGE SCALE GENOMIC DNA]</scope>
    <source>
        <strain evidence="12">JB008</strain>
    </source>
</reference>
<evidence type="ECO:0000256" key="7">
    <source>
        <dbReference type="ARBA" id="ARBA00023239"/>
    </source>
</evidence>
<dbReference type="PANTHER" id="PTHR11670">
    <property type="entry name" value="ACONITASE/IRON-RESPONSIVE ELEMENT FAMILY MEMBER"/>
    <property type="match status" value="1"/>
</dbReference>
<comment type="similarity">
    <text evidence="3 9">Belongs to the aconitase/IPM isomerase family.</text>
</comment>
<dbReference type="NCBIfam" id="TIGR01341">
    <property type="entry name" value="aconitase_1"/>
    <property type="match status" value="1"/>
</dbReference>
<keyword evidence="7 9" id="KW-0456">Lyase</keyword>
<name>A0AAJ1IFN2_9SPIO</name>
<dbReference type="Gene3D" id="3.30.499.10">
    <property type="entry name" value="Aconitase, domain 3"/>
    <property type="match status" value="2"/>
</dbReference>
<dbReference type="Proteomes" id="UP001221217">
    <property type="component" value="Unassembled WGS sequence"/>
</dbReference>
<dbReference type="EC" id="4.2.1.3" evidence="9"/>
<dbReference type="GO" id="GO:0051539">
    <property type="term" value="F:4 iron, 4 sulfur cluster binding"/>
    <property type="evidence" value="ECO:0007669"/>
    <property type="project" value="UniProtKB-KW"/>
</dbReference>
<keyword evidence="5 9" id="KW-0408">Iron</keyword>
<evidence type="ECO:0000313" key="12">
    <source>
        <dbReference type="EMBL" id="MDC7226406.1"/>
    </source>
</evidence>
<dbReference type="InterPro" id="IPR001030">
    <property type="entry name" value="Acoase/IPM_deHydtase_lsu_aba"/>
</dbReference>
<comment type="catalytic activity">
    <reaction evidence="8 9">
        <text>citrate = D-threo-isocitrate</text>
        <dbReference type="Rhea" id="RHEA:10336"/>
        <dbReference type="ChEBI" id="CHEBI:15562"/>
        <dbReference type="ChEBI" id="CHEBI:16947"/>
        <dbReference type="EC" id="4.2.1.3"/>
    </reaction>
</comment>
<proteinExistence type="inferred from homology"/>
<feature type="domain" description="Aconitase A/isopropylmalate dehydratase small subunit swivel" evidence="11">
    <location>
        <begin position="680"/>
        <end position="804"/>
    </location>
</feature>
<comment type="function">
    <text evidence="9">Catalyzes the isomerization of citrate to isocitrate via cis-aconitate.</text>
</comment>
<dbReference type="InterPro" id="IPR044137">
    <property type="entry name" value="AcnA_IRP_Swivel"/>
</dbReference>
<dbReference type="PRINTS" id="PR00415">
    <property type="entry name" value="ACONITASE"/>
</dbReference>
<comment type="cofactor">
    <cofactor evidence="1">
        <name>[4Fe-4S] cluster</name>
        <dbReference type="ChEBI" id="CHEBI:49883"/>
    </cofactor>
</comment>
<dbReference type="CDD" id="cd01586">
    <property type="entry name" value="AcnA_IRP"/>
    <property type="match status" value="1"/>
</dbReference>
<comment type="caution">
    <text evidence="12">The sequence shown here is derived from an EMBL/GenBank/DDBJ whole genome shotgun (WGS) entry which is preliminary data.</text>
</comment>
<evidence type="ECO:0000256" key="1">
    <source>
        <dbReference type="ARBA" id="ARBA00001966"/>
    </source>
</evidence>
<organism evidence="12 13">
    <name type="scientific">Candidatus Thalassospirochaeta sargassi</name>
    <dbReference type="NCBI Taxonomy" id="3119039"/>
    <lineage>
        <taxon>Bacteria</taxon>
        <taxon>Pseudomonadati</taxon>
        <taxon>Spirochaetota</taxon>
        <taxon>Spirochaetia</taxon>
        <taxon>Spirochaetales</taxon>
        <taxon>Spirochaetaceae</taxon>
        <taxon>Candidatus Thalassospirochaeta</taxon>
    </lineage>
</organism>
<evidence type="ECO:0000259" key="10">
    <source>
        <dbReference type="Pfam" id="PF00330"/>
    </source>
</evidence>
<dbReference type="InterPro" id="IPR000573">
    <property type="entry name" value="AconitaseA/IPMdHydase_ssu_swvl"/>
</dbReference>
<dbReference type="GO" id="GO:0046872">
    <property type="term" value="F:metal ion binding"/>
    <property type="evidence" value="ECO:0007669"/>
    <property type="project" value="UniProtKB-KW"/>
</dbReference>
<dbReference type="InterPro" id="IPR015931">
    <property type="entry name" value="Acnase/IPM_dHydase_lsu_aba_1/3"/>
</dbReference>
<evidence type="ECO:0000256" key="5">
    <source>
        <dbReference type="ARBA" id="ARBA00023004"/>
    </source>
</evidence>
<dbReference type="InterPro" id="IPR036008">
    <property type="entry name" value="Aconitase_4Fe-4S_dom"/>
</dbReference>
<evidence type="ECO:0000313" key="13">
    <source>
        <dbReference type="Proteomes" id="UP001221217"/>
    </source>
</evidence>
<gene>
    <name evidence="12" type="primary">acnA</name>
    <name evidence="12" type="ORF">PQJ61_06550</name>
</gene>
<dbReference type="Gene3D" id="6.10.190.10">
    <property type="match status" value="1"/>
</dbReference>
<accession>A0AAJ1IFN2</accession>
<dbReference type="PROSITE" id="PS00450">
    <property type="entry name" value="ACONITASE_1"/>
    <property type="match status" value="1"/>
</dbReference>
<dbReference type="FunFam" id="3.20.19.10:FF:000001">
    <property type="entry name" value="Aconitate hydratase"/>
    <property type="match status" value="1"/>
</dbReference>
<keyword evidence="4" id="KW-0479">Metal-binding</keyword>
<dbReference type="AlphaFoldDB" id="A0AAJ1IFN2"/>
<keyword evidence="6 9" id="KW-0411">Iron-sulfur</keyword>
<dbReference type="PROSITE" id="PS01244">
    <property type="entry name" value="ACONITASE_2"/>
    <property type="match status" value="1"/>
</dbReference>
<dbReference type="GO" id="GO:0003994">
    <property type="term" value="F:aconitate hydratase activity"/>
    <property type="evidence" value="ECO:0007669"/>
    <property type="project" value="UniProtKB-EC"/>
</dbReference>
<evidence type="ECO:0000256" key="4">
    <source>
        <dbReference type="ARBA" id="ARBA00022723"/>
    </source>
</evidence>
<dbReference type="NCBIfam" id="NF009520">
    <property type="entry name" value="PRK12881.1"/>
    <property type="match status" value="1"/>
</dbReference>
<dbReference type="InterPro" id="IPR018136">
    <property type="entry name" value="Aconitase_4Fe-4S_BS"/>
</dbReference>
<dbReference type="CDD" id="cd01580">
    <property type="entry name" value="AcnA_IRP_Swivel"/>
    <property type="match status" value="1"/>
</dbReference>
<evidence type="ECO:0000259" key="11">
    <source>
        <dbReference type="Pfam" id="PF00694"/>
    </source>
</evidence>
<dbReference type="Pfam" id="PF00330">
    <property type="entry name" value="Aconitase"/>
    <property type="match status" value="1"/>
</dbReference>
<dbReference type="Pfam" id="PF00694">
    <property type="entry name" value="Aconitase_C"/>
    <property type="match status" value="1"/>
</dbReference>
<evidence type="ECO:0000256" key="3">
    <source>
        <dbReference type="ARBA" id="ARBA00007185"/>
    </source>
</evidence>
<dbReference type="SUPFAM" id="SSF52016">
    <property type="entry name" value="LeuD/IlvD-like"/>
    <property type="match status" value="1"/>
</dbReference>
<dbReference type="Gene3D" id="3.20.19.10">
    <property type="entry name" value="Aconitase, domain 4"/>
    <property type="match status" value="1"/>
</dbReference>